<keyword evidence="2" id="KW-0732">Signal</keyword>
<keyword evidence="4" id="KW-1185">Reference proteome</keyword>
<reference evidence="4" key="1">
    <citation type="journal article" date="2015" name="PLoS Genet.">
        <title>Genome Sequence and Transcriptome Analyses of Chrysochromulina tobin: Metabolic Tools for Enhanced Algal Fitness in the Prominent Order Prymnesiales (Haptophyceae).</title>
        <authorList>
            <person name="Hovde B.T."/>
            <person name="Deodato C.R."/>
            <person name="Hunsperger H.M."/>
            <person name="Ryken S.A."/>
            <person name="Yost W."/>
            <person name="Jha R.K."/>
            <person name="Patterson J."/>
            <person name="Monnat R.J. Jr."/>
            <person name="Barlow S.B."/>
            <person name="Starkenburg S.R."/>
            <person name="Cattolico R.A."/>
        </authorList>
    </citation>
    <scope>NUCLEOTIDE SEQUENCE</scope>
    <source>
        <strain evidence="4">CCMP291</strain>
    </source>
</reference>
<evidence type="ECO:0000313" key="3">
    <source>
        <dbReference type="EMBL" id="KOO53189.1"/>
    </source>
</evidence>
<proteinExistence type="predicted"/>
<evidence type="ECO:0008006" key="5">
    <source>
        <dbReference type="Google" id="ProtNLM"/>
    </source>
</evidence>
<feature type="chain" id="PRO_5005603471" description="Secreted protein" evidence="2">
    <location>
        <begin position="26"/>
        <end position="125"/>
    </location>
</feature>
<evidence type="ECO:0000313" key="4">
    <source>
        <dbReference type="Proteomes" id="UP000037460"/>
    </source>
</evidence>
<evidence type="ECO:0000256" key="1">
    <source>
        <dbReference type="SAM" id="MobiDB-lite"/>
    </source>
</evidence>
<feature type="signal peptide" evidence="2">
    <location>
        <begin position="1"/>
        <end position="25"/>
    </location>
</feature>
<evidence type="ECO:0000256" key="2">
    <source>
        <dbReference type="SAM" id="SignalP"/>
    </source>
</evidence>
<feature type="compositionally biased region" description="Polar residues" evidence="1">
    <location>
        <begin position="116"/>
        <end position="125"/>
    </location>
</feature>
<dbReference type="AlphaFoldDB" id="A0A0M0LQ75"/>
<gene>
    <name evidence="3" type="ORF">Ctob_014092</name>
</gene>
<feature type="region of interest" description="Disordered" evidence="1">
    <location>
        <begin position="70"/>
        <end position="125"/>
    </location>
</feature>
<feature type="compositionally biased region" description="Basic and acidic residues" evidence="1">
    <location>
        <begin position="96"/>
        <end position="105"/>
    </location>
</feature>
<protein>
    <recommendedName>
        <fullName evidence="5">Secreted protein</fullName>
    </recommendedName>
</protein>
<dbReference type="EMBL" id="JWZX01000342">
    <property type="protein sequence ID" value="KOO53189.1"/>
    <property type="molecule type" value="Genomic_DNA"/>
</dbReference>
<accession>A0A0M0LQ75</accession>
<name>A0A0M0LQ75_9EUKA</name>
<comment type="caution">
    <text evidence="3">The sequence shown here is derived from an EMBL/GenBank/DDBJ whole genome shotgun (WGS) entry which is preliminary data.</text>
</comment>
<dbReference type="Proteomes" id="UP000037460">
    <property type="component" value="Unassembled WGS sequence"/>
</dbReference>
<organism evidence="3 4">
    <name type="scientific">Chrysochromulina tobinii</name>
    <dbReference type="NCBI Taxonomy" id="1460289"/>
    <lineage>
        <taxon>Eukaryota</taxon>
        <taxon>Haptista</taxon>
        <taxon>Haptophyta</taxon>
        <taxon>Prymnesiophyceae</taxon>
        <taxon>Prymnesiales</taxon>
        <taxon>Chrysochromulinaceae</taxon>
        <taxon>Chrysochromulina</taxon>
    </lineage>
</organism>
<sequence length="125" mass="13980">MWAHTTWSTWTLTIAHWWSLRRCNARSRTTGLHWHSPLAAGFEHGGGRGMYQTTIDRGRPLSFVSVLGRLGLQRPDSPPPGRGSRPLASGVSDLPRSTREGDRPPAPRRVRKNELCKSTTGSRVR</sequence>